<protein>
    <submittedName>
        <fullName evidence="7">Phosphodiesterase</fullName>
    </submittedName>
</protein>
<keyword evidence="8" id="KW-1185">Reference proteome</keyword>
<evidence type="ECO:0000256" key="1">
    <source>
        <dbReference type="ARBA" id="ARBA00022723"/>
    </source>
</evidence>
<dbReference type="PANTHER" id="PTHR42988">
    <property type="entry name" value="PHOSPHOHYDROLASE"/>
    <property type="match status" value="1"/>
</dbReference>
<feature type="region of interest" description="Disordered" evidence="5">
    <location>
        <begin position="291"/>
        <end position="327"/>
    </location>
</feature>
<proteinExistence type="inferred from homology"/>
<evidence type="ECO:0000256" key="5">
    <source>
        <dbReference type="SAM" id="MobiDB-lite"/>
    </source>
</evidence>
<evidence type="ECO:0000259" key="6">
    <source>
        <dbReference type="Pfam" id="PF00149"/>
    </source>
</evidence>
<dbReference type="InterPro" id="IPR029052">
    <property type="entry name" value="Metallo-depent_PP-like"/>
</dbReference>
<keyword evidence="2" id="KW-0378">Hydrolase</keyword>
<evidence type="ECO:0000313" key="8">
    <source>
        <dbReference type="Proteomes" id="UP000483261"/>
    </source>
</evidence>
<dbReference type="AlphaFoldDB" id="A0A6M1RFW4"/>
<dbReference type="Gene3D" id="3.60.21.10">
    <property type="match status" value="1"/>
</dbReference>
<dbReference type="InterPro" id="IPR050884">
    <property type="entry name" value="CNP_phosphodiesterase-III"/>
</dbReference>
<keyword evidence="3" id="KW-0408">Iron</keyword>
<gene>
    <name evidence="7" type="ORF">G5C66_20820</name>
</gene>
<reference evidence="7 8" key="1">
    <citation type="submission" date="2020-02" db="EMBL/GenBank/DDBJ databases">
        <title>Whole-genome analyses of novel actinobacteria.</title>
        <authorList>
            <person name="Sahin N."/>
        </authorList>
    </citation>
    <scope>NUCLEOTIDE SEQUENCE [LARGE SCALE GENOMIC DNA]</scope>
    <source>
        <strain evidence="7 8">KC13</strain>
    </source>
</reference>
<feature type="domain" description="Calcineurin-like phosphoesterase" evidence="6">
    <location>
        <begin position="12"/>
        <end position="207"/>
    </location>
</feature>
<dbReference type="SUPFAM" id="SSF56300">
    <property type="entry name" value="Metallo-dependent phosphatases"/>
    <property type="match status" value="1"/>
</dbReference>
<comment type="caution">
    <text evidence="7">The sequence shown here is derived from an EMBL/GenBank/DDBJ whole genome shotgun (WGS) entry which is preliminary data.</text>
</comment>
<accession>A0A6M1RFW4</accession>
<sequence length="327" mass="35369">MQFGQYPAPRHTIAHLSDPHLYAGDRRIFGKVDPNPGFERALDRLRGMTVPPQAIVFTGDLADLGERDAYVRLRKQVEPVAADLGAEIIWVMGNHDEREVYSEVLFGSPSDDPQDRVYDIDGLRIISLDTTVPGWHHGDISEAQLEWLSDVLAEPAPHGTLLTMHHPPIPLPLNEASVIIELDGQDRLAPVLAGTDVRAVLAGHLHYSTSTTFAGIPVSVASASCYTAAPATLGRYSASVDGHQAISLVHLYDEGVGGVPGAPVVHTTVPIGEAPEVAGFPSSVLEKLGPMTPAERRDLFSRKGKAARALRRQLRDRPGRPRSPTRG</sequence>
<keyword evidence="1" id="KW-0479">Metal-binding</keyword>
<dbReference type="Pfam" id="PF00149">
    <property type="entry name" value="Metallophos"/>
    <property type="match status" value="1"/>
</dbReference>
<dbReference type="EMBL" id="JAALAA010000021">
    <property type="protein sequence ID" value="NGN95167.1"/>
    <property type="molecule type" value="Genomic_DNA"/>
</dbReference>
<evidence type="ECO:0000256" key="4">
    <source>
        <dbReference type="ARBA" id="ARBA00025742"/>
    </source>
</evidence>
<comment type="similarity">
    <text evidence="4">Belongs to the cyclic nucleotide phosphodiesterase class-III family.</text>
</comment>
<dbReference type="InterPro" id="IPR004843">
    <property type="entry name" value="Calcineurin-like_PHP"/>
</dbReference>
<dbReference type="RefSeq" id="WP_165112842.1">
    <property type="nucleotide sequence ID" value="NZ_JAALAA010000021.1"/>
</dbReference>
<name>A0A6M1RFW4_9ACTN</name>
<evidence type="ECO:0000256" key="3">
    <source>
        <dbReference type="ARBA" id="ARBA00023004"/>
    </source>
</evidence>
<dbReference type="GO" id="GO:0016787">
    <property type="term" value="F:hydrolase activity"/>
    <property type="evidence" value="ECO:0007669"/>
    <property type="project" value="UniProtKB-KW"/>
</dbReference>
<evidence type="ECO:0000256" key="2">
    <source>
        <dbReference type="ARBA" id="ARBA00022801"/>
    </source>
</evidence>
<feature type="compositionally biased region" description="Basic residues" evidence="5">
    <location>
        <begin position="302"/>
        <end position="312"/>
    </location>
</feature>
<evidence type="ECO:0000313" key="7">
    <source>
        <dbReference type="EMBL" id="NGN95167.1"/>
    </source>
</evidence>
<organism evidence="7 8">
    <name type="scientific">Nocardioides turkmenicus</name>
    <dbReference type="NCBI Taxonomy" id="2711220"/>
    <lineage>
        <taxon>Bacteria</taxon>
        <taxon>Bacillati</taxon>
        <taxon>Actinomycetota</taxon>
        <taxon>Actinomycetes</taxon>
        <taxon>Propionibacteriales</taxon>
        <taxon>Nocardioidaceae</taxon>
        <taxon>Nocardioides</taxon>
    </lineage>
</organism>
<dbReference type="GO" id="GO:0046872">
    <property type="term" value="F:metal ion binding"/>
    <property type="evidence" value="ECO:0007669"/>
    <property type="project" value="UniProtKB-KW"/>
</dbReference>
<dbReference type="Proteomes" id="UP000483261">
    <property type="component" value="Unassembled WGS sequence"/>
</dbReference>
<dbReference type="PANTHER" id="PTHR42988:SF2">
    <property type="entry name" value="CYCLIC NUCLEOTIDE PHOSPHODIESTERASE CBUA0032-RELATED"/>
    <property type="match status" value="1"/>
</dbReference>